<name>A0AA36XMQ7_9NEIS</name>
<proteinExistence type="predicted"/>
<protein>
    <submittedName>
        <fullName evidence="2">Uncharacterized protein</fullName>
    </submittedName>
</protein>
<evidence type="ECO:0000256" key="1">
    <source>
        <dbReference type="SAM" id="MobiDB-lite"/>
    </source>
</evidence>
<evidence type="ECO:0000313" key="2">
    <source>
        <dbReference type="EMBL" id="EGQ78073.1"/>
    </source>
</evidence>
<feature type="region of interest" description="Disordered" evidence="1">
    <location>
        <begin position="1"/>
        <end position="20"/>
    </location>
</feature>
<reference evidence="2 3" key="1">
    <citation type="submission" date="2011-05" db="EMBL/GenBank/DDBJ databases">
        <authorList>
            <person name="Muzny D."/>
            <person name="Qin X."/>
            <person name="Deng J."/>
            <person name="Jiang H."/>
            <person name="Liu Y."/>
            <person name="Qu J."/>
            <person name="Song X.-Z."/>
            <person name="Zhang L."/>
            <person name="Thornton R."/>
            <person name="Coyle M."/>
            <person name="Francisco L."/>
            <person name="Jackson L."/>
            <person name="Javaid M."/>
            <person name="Korchina V."/>
            <person name="Kovar C."/>
            <person name="Mata R."/>
            <person name="Mathew T."/>
            <person name="Ngo R."/>
            <person name="Nguyen L."/>
            <person name="Nguyen N."/>
            <person name="Okwuonu G."/>
            <person name="Ongeri F."/>
            <person name="Pham C."/>
            <person name="Simmons D."/>
            <person name="Wilczek-Boney K."/>
            <person name="Hale W."/>
            <person name="Jakkamsetti A."/>
            <person name="Pham P."/>
            <person name="Ruth R."/>
            <person name="San Lucas F."/>
            <person name="Warren J."/>
            <person name="Zhang J."/>
            <person name="Zhao Z."/>
            <person name="Zhou C."/>
            <person name="Zhu D."/>
            <person name="Lee S."/>
            <person name="Bess C."/>
            <person name="Blankenburg K."/>
            <person name="Forbes L."/>
            <person name="Fu Q."/>
            <person name="Gubbala S."/>
            <person name="Hirani K."/>
            <person name="Jayaseelan J.C."/>
            <person name="Lara F."/>
            <person name="Munidasa M."/>
            <person name="Palculict T."/>
            <person name="Patil S."/>
            <person name="Pu L.-L."/>
            <person name="Saada N."/>
            <person name="Tang L."/>
            <person name="Weissenberger G."/>
            <person name="Zhu Y."/>
            <person name="Hemphill L."/>
            <person name="Shang Y."/>
            <person name="Youmans B."/>
            <person name="Ayvaz T."/>
            <person name="Ross M."/>
            <person name="Santibanez J."/>
            <person name="Aqrawi P."/>
            <person name="Gross S."/>
            <person name="Joshi V."/>
            <person name="Fowler G."/>
            <person name="Nazareth L."/>
            <person name="Reid J."/>
            <person name="Worley K."/>
            <person name="Petrosino J."/>
            <person name="Highlander S."/>
            <person name="Gibbs R."/>
        </authorList>
    </citation>
    <scope>NUCLEOTIDE SEQUENCE [LARGE SCALE GENOMIC DNA]</scope>
    <source>
        <strain evidence="2 3">ATCC 33926</strain>
    </source>
</reference>
<feature type="compositionally biased region" description="Pro residues" evidence="1">
    <location>
        <begin position="1"/>
        <end position="15"/>
    </location>
</feature>
<evidence type="ECO:0000313" key="3">
    <source>
        <dbReference type="Proteomes" id="UP000004982"/>
    </source>
</evidence>
<comment type="caution">
    <text evidence="2">The sequence shown here is derived from an EMBL/GenBank/DDBJ whole genome shotgun (WGS) entry which is preliminary data.</text>
</comment>
<sequence length="44" mass="5027">MPYICKPPHPNLPPPDRGRDKVAVTERGRLKNLSQSFQTTSFVF</sequence>
<dbReference type="AlphaFoldDB" id="A0AA36XMQ7"/>
<organism evidence="2 3">
    <name type="scientific">Neisseria macacae ATCC 33926</name>
    <dbReference type="NCBI Taxonomy" id="997348"/>
    <lineage>
        <taxon>Bacteria</taxon>
        <taxon>Pseudomonadati</taxon>
        <taxon>Pseudomonadota</taxon>
        <taxon>Betaproteobacteria</taxon>
        <taxon>Neisseriales</taxon>
        <taxon>Neisseriaceae</taxon>
        <taxon>Neisseria</taxon>
    </lineage>
</organism>
<dbReference type="EMBL" id="AFQE01000024">
    <property type="protein sequence ID" value="EGQ78073.1"/>
    <property type="molecule type" value="Genomic_DNA"/>
</dbReference>
<accession>A0AA36XMQ7</accession>
<dbReference type="Proteomes" id="UP000004982">
    <property type="component" value="Unassembled WGS sequence"/>
</dbReference>
<gene>
    <name evidence="2" type="ORF">HMPREF9418_0487</name>
</gene>